<keyword evidence="4" id="KW-0949">S-adenosyl-L-methionine</keyword>
<dbReference type="GO" id="GO:0030488">
    <property type="term" value="P:tRNA methylation"/>
    <property type="evidence" value="ECO:0007669"/>
    <property type="project" value="InterPro"/>
</dbReference>
<dbReference type="EC" id="2.1.1.225" evidence="4"/>
<keyword evidence="1 4" id="KW-0479">Metal-binding</keyword>
<keyword evidence="4" id="KW-0808">Transferase</keyword>
<keyword evidence="4" id="KW-0819">tRNA processing</keyword>
<dbReference type="InterPro" id="IPR021721">
    <property type="entry name" value="Znf_CCCH-type_TRM13"/>
</dbReference>
<dbReference type="Proteomes" id="UP000694383">
    <property type="component" value="Unplaced"/>
</dbReference>
<dbReference type="PANTHER" id="PTHR12998">
    <property type="entry name" value="TRNA:M(4)X MODIFICATION ENZYME TRM13 HOMOLOG"/>
    <property type="match status" value="1"/>
</dbReference>
<evidence type="ECO:0000313" key="7">
    <source>
        <dbReference type="Proteomes" id="UP000694383"/>
    </source>
</evidence>
<comment type="catalytic activity">
    <reaction evidence="4">
        <text>cytidine(4) in tRNA(Pro) + S-adenosyl-L-methionine = 2'-O-methylcytidine(4) in tRNA(Pro) + S-adenosyl-L-homocysteine + H(+)</text>
        <dbReference type="Rhea" id="RHEA:32767"/>
        <dbReference type="Rhea" id="RHEA-COMP:10397"/>
        <dbReference type="Rhea" id="RHEA-COMP:10398"/>
        <dbReference type="ChEBI" id="CHEBI:15378"/>
        <dbReference type="ChEBI" id="CHEBI:57856"/>
        <dbReference type="ChEBI" id="CHEBI:59789"/>
        <dbReference type="ChEBI" id="CHEBI:74495"/>
        <dbReference type="ChEBI" id="CHEBI:82748"/>
        <dbReference type="EC" id="2.1.1.225"/>
    </reaction>
</comment>
<organism evidence="6 7">
    <name type="scientific">Oryzias sinensis</name>
    <name type="common">Chinese medaka</name>
    <dbReference type="NCBI Taxonomy" id="183150"/>
    <lineage>
        <taxon>Eukaryota</taxon>
        <taxon>Metazoa</taxon>
        <taxon>Chordata</taxon>
        <taxon>Craniata</taxon>
        <taxon>Vertebrata</taxon>
        <taxon>Euteleostomi</taxon>
        <taxon>Actinopterygii</taxon>
        <taxon>Neopterygii</taxon>
        <taxon>Teleostei</taxon>
        <taxon>Neoteleostei</taxon>
        <taxon>Acanthomorphata</taxon>
        <taxon>Ovalentaria</taxon>
        <taxon>Atherinomorphae</taxon>
        <taxon>Beloniformes</taxon>
        <taxon>Adrianichthyidae</taxon>
        <taxon>Oryziinae</taxon>
        <taxon>Oryzias</taxon>
    </lineage>
</organism>
<evidence type="ECO:0000256" key="2">
    <source>
        <dbReference type="ARBA" id="ARBA00022771"/>
    </source>
</evidence>
<evidence type="ECO:0000256" key="1">
    <source>
        <dbReference type="ARBA" id="ARBA00022723"/>
    </source>
</evidence>
<keyword evidence="7" id="KW-1185">Reference proteome</keyword>
<evidence type="ECO:0000256" key="3">
    <source>
        <dbReference type="ARBA" id="ARBA00022833"/>
    </source>
</evidence>
<dbReference type="AlphaFoldDB" id="A0A8C7Y705"/>
<dbReference type="Ensembl" id="ENSOSIT00000025713.1">
    <property type="protein sequence ID" value="ENSOSIP00000024357.1"/>
    <property type="gene ID" value="ENSOSIG00000012800.1"/>
</dbReference>
<comment type="similarity">
    <text evidence="4">Belongs to the methyltransferase TRM13 family.</text>
</comment>
<dbReference type="InterPro" id="IPR039044">
    <property type="entry name" value="Trm13"/>
</dbReference>
<sequence length="200" mass="23068">MSVMASPLPNRCNFFLERKKRFCKMMVGKGQRFCGEHANAAEGGSSRRIICPLDPKHTVAEDKLEKHLKKCNSRQKPKPVGFSHPSLHPSSNTFNHFSIYYPSIIHLFFLNCPTSPSPIQIFLCPFINLSVHLPIYLFIYRSLVHSSIRLFSHSQMHPFIYPCFRLCTHPYCSSHTCIYSSIYLHIRPAQYTANLSLSQY</sequence>
<evidence type="ECO:0000259" key="5">
    <source>
        <dbReference type="PROSITE" id="PS51800"/>
    </source>
</evidence>
<evidence type="ECO:0000313" key="6">
    <source>
        <dbReference type="Ensembl" id="ENSOSIP00000024357.1"/>
    </source>
</evidence>
<accession>A0A8C7Y705</accession>
<dbReference type="GeneTree" id="ENSGT00390000003182"/>
<dbReference type="Pfam" id="PF11722">
    <property type="entry name" value="zf-TRM13_CCCH"/>
    <property type="match status" value="1"/>
</dbReference>
<comment type="catalytic activity">
    <reaction evidence="4">
        <text>cytidine(4) in tRNA(Gly)(GCC) + S-adenosyl-L-methionine = 2'-O-methylcytidine(4) in tRNA(Gly)(GCC) + S-adenosyl-L-homocysteine + H(+)</text>
        <dbReference type="Rhea" id="RHEA:43192"/>
        <dbReference type="Rhea" id="RHEA-COMP:10399"/>
        <dbReference type="Rhea" id="RHEA-COMP:10400"/>
        <dbReference type="ChEBI" id="CHEBI:15378"/>
        <dbReference type="ChEBI" id="CHEBI:57856"/>
        <dbReference type="ChEBI" id="CHEBI:59789"/>
        <dbReference type="ChEBI" id="CHEBI:74495"/>
        <dbReference type="ChEBI" id="CHEBI:82748"/>
        <dbReference type="EC" id="2.1.1.225"/>
    </reaction>
</comment>
<feature type="domain" description="CHHC U11-48K-type" evidence="5">
    <location>
        <begin position="48"/>
        <end position="75"/>
    </location>
</feature>
<dbReference type="Pfam" id="PF05253">
    <property type="entry name" value="zf-U11-48K"/>
    <property type="match status" value="1"/>
</dbReference>
<keyword evidence="4" id="KW-0489">Methyltransferase</keyword>
<dbReference type="GO" id="GO:0008270">
    <property type="term" value="F:zinc ion binding"/>
    <property type="evidence" value="ECO:0007669"/>
    <property type="project" value="UniProtKB-KW"/>
</dbReference>
<protein>
    <recommendedName>
        <fullName evidence="4">tRNA:m(4)X modification enzyme TRM13</fullName>
        <ecNumber evidence="4">2.1.1.225</ecNumber>
    </recommendedName>
</protein>
<dbReference type="InterPro" id="IPR022776">
    <property type="entry name" value="TRM13/UPF0224_CHHC_Znf_dom"/>
</dbReference>
<dbReference type="PANTHER" id="PTHR12998:SF0">
    <property type="entry name" value="TRNA:M(4)X MODIFICATION ENZYME TRM13 HOMOLOG"/>
    <property type="match status" value="1"/>
</dbReference>
<name>A0A8C7Y705_9TELE</name>
<evidence type="ECO:0000256" key="4">
    <source>
        <dbReference type="RuleBase" id="RU367103"/>
    </source>
</evidence>
<comment type="catalytic activity">
    <reaction evidence="4">
        <text>adenosine(4) in tRNA(His) + S-adenosyl-L-methionine = 2'-O-methyladenosine(4) in tRNA(His) + S-adenosyl-L-homocysteine + H(+)</text>
        <dbReference type="Rhea" id="RHEA:43196"/>
        <dbReference type="Rhea" id="RHEA-COMP:10401"/>
        <dbReference type="Rhea" id="RHEA-COMP:10402"/>
        <dbReference type="ChEBI" id="CHEBI:15378"/>
        <dbReference type="ChEBI" id="CHEBI:57856"/>
        <dbReference type="ChEBI" id="CHEBI:59789"/>
        <dbReference type="ChEBI" id="CHEBI:74411"/>
        <dbReference type="ChEBI" id="CHEBI:74477"/>
        <dbReference type="EC" id="2.1.1.225"/>
    </reaction>
</comment>
<reference evidence="6" key="2">
    <citation type="submission" date="2025-09" db="UniProtKB">
        <authorList>
            <consortium name="Ensembl"/>
        </authorList>
    </citation>
    <scope>IDENTIFICATION</scope>
</reference>
<comment type="function">
    <text evidence="4">tRNA methylase which 2'-O-methylates cytidine(4) in tRNA(Pro) and tRNA(Gly)(GCC), and adenosine(4) in tRNA(His).</text>
</comment>
<dbReference type="PROSITE" id="PS51800">
    <property type="entry name" value="ZF_CHHC_U11_48K"/>
    <property type="match status" value="1"/>
</dbReference>
<reference evidence="6" key="1">
    <citation type="submission" date="2025-08" db="UniProtKB">
        <authorList>
            <consortium name="Ensembl"/>
        </authorList>
    </citation>
    <scope>IDENTIFICATION</scope>
</reference>
<proteinExistence type="inferred from homology"/>
<keyword evidence="3 4" id="KW-0862">Zinc</keyword>
<keyword evidence="2 4" id="KW-0863">Zinc-finger</keyword>
<dbReference type="GO" id="GO:0106050">
    <property type="term" value="F:tRNA 2'-O-methyltransferase activity"/>
    <property type="evidence" value="ECO:0007669"/>
    <property type="project" value="UniProtKB-UniRule"/>
</dbReference>